<comment type="subcellular location">
    <subcellularLocation>
        <location evidence="1">Membrane</location>
    </subcellularLocation>
</comment>
<sequence>MGMSNSNYKIEKIIGKLNFNKHPILNQNYTTRLAYVSFLAAALRFGKRNELQVNDILTTYIHIFDIKVTDFNELLNIDNKHGSDVFIRILRLLGFTDISERKMKFNHSYCSKLLLGEMLLFDLNESGDFFNNIIVRLYAEYFEIPIIFVEHIKALLIKMVSNEDVKDLLKLKKNESFKYFFDCMKDYRKHEATDTINVTVIATMSSGKSTLLNALIGKKKFPSENKACTSKYLEFKNNPKLSRELGFASGEHLDSRWNISYDEIRSWNRDAEIDRIELEGMMNSYSMLKKAKISFIDTPGTNNSRDNQHGVITRKILHQRNSNVILYILNATNLAADDDSQLLKEVVKELGNQQIIFLLNKTDQMDLDADDDITDSLRIARAYVMEHGVISPTIIPISTYAAGLFRYILDGGSLTNREKRDALALFRLFQSPKYDMNRYIDKSLIKSLPQSAINVRSHKNIQIDSELLSSKVIYEAMKKTGIHILERLLLQISSISQIGR</sequence>
<dbReference type="PANTHER" id="PTHR10465">
    <property type="entry name" value="TRANSMEMBRANE GTPASE FZO1"/>
    <property type="match status" value="1"/>
</dbReference>
<dbReference type="GO" id="GO:0003924">
    <property type="term" value="F:GTPase activity"/>
    <property type="evidence" value="ECO:0007669"/>
    <property type="project" value="InterPro"/>
</dbReference>
<comment type="caution">
    <text evidence="7">The sequence shown here is derived from an EMBL/GenBank/DDBJ whole genome shotgun (WGS) entry which is preliminary data.</text>
</comment>
<evidence type="ECO:0000313" key="8">
    <source>
        <dbReference type="Proteomes" id="UP000518605"/>
    </source>
</evidence>
<feature type="domain" description="Dynamin N-terminal" evidence="6">
    <location>
        <begin position="198"/>
        <end position="361"/>
    </location>
</feature>
<keyword evidence="4" id="KW-0342">GTP-binding</keyword>
<keyword evidence="2" id="KW-0547">Nucleotide-binding</keyword>
<evidence type="ECO:0000256" key="2">
    <source>
        <dbReference type="ARBA" id="ARBA00022741"/>
    </source>
</evidence>
<keyword evidence="8" id="KW-1185">Reference proteome</keyword>
<dbReference type="SUPFAM" id="SSF52540">
    <property type="entry name" value="P-loop containing nucleoside triphosphate hydrolases"/>
    <property type="match status" value="1"/>
</dbReference>
<evidence type="ECO:0000256" key="3">
    <source>
        <dbReference type="ARBA" id="ARBA00022801"/>
    </source>
</evidence>
<dbReference type="GO" id="GO:0008053">
    <property type="term" value="P:mitochondrial fusion"/>
    <property type="evidence" value="ECO:0007669"/>
    <property type="project" value="TreeGrafter"/>
</dbReference>
<dbReference type="GO" id="GO:0005525">
    <property type="term" value="F:GTP binding"/>
    <property type="evidence" value="ECO:0007669"/>
    <property type="project" value="UniProtKB-KW"/>
</dbReference>
<dbReference type="Pfam" id="PF00350">
    <property type="entry name" value="Dynamin_N"/>
    <property type="match status" value="1"/>
</dbReference>
<keyword evidence="5" id="KW-0472">Membrane</keyword>
<accession>A0A7W5GDH0</accession>
<reference evidence="7 8" key="1">
    <citation type="submission" date="2020-08" db="EMBL/GenBank/DDBJ databases">
        <title>Genomic Encyclopedia of Type Strains, Phase III (KMG-III): the genomes of soil and plant-associated and newly described type strains.</title>
        <authorList>
            <person name="Whitman W."/>
        </authorList>
    </citation>
    <scope>NUCLEOTIDE SEQUENCE [LARGE SCALE GENOMIC DNA]</scope>
    <source>
        <strain evidence="7 8">CECT 8234</strain>
    </source>
</reference>
<dbReference type="GO" id="GO:0016020">
    <property type="term" value="C:membrane"/>
    <property type="evidence" value="ECO:0007669"/>
    <property type="project" value="UniProtKB-SubCell"/>
</dbReference>
<gene>
    <name evidence="7" type="ORF">FHS16_005144</name>
</gene>
<evidence type="ECO:0000256" key="4">
    <source>
        <dbReference type="ARBA" id="ARBA00023134"/>
    </source>
</evidence>
<dbReference type="RefSeq" id="WP_183569361.1">
    <property type="nucleotide sequence ID" value="NZ_CBCSLB010000020.1"/>
</dbReference>
<organism evidence="7 8">
    <name type="scientific">Paenibacillus endophyticus</name>
    <dbReference type="NCBI Taxonomy" id="1294268"/>
    <lineage>
        <taxon>Bacteria</taxon>
        <taxon>Bacillati</taxon>
        <taxon>Bacillota</taxon>
        <taxon>Bacilli</taxon>
        <taxon>Bacillales</taxon>
        <taxon>Paenibacillaceae</taxon>
        <taxon>Paenibacillus</taxon>
    </lineage>
</organism>
<dbReference type="AlphaFoldDB" id="A0A7W5GDH0"/>
<dbReference type="InterPro" id="IPR027417">
    <property type="entry name" value="P-loop_NTPase"/>
</dbReference>
<evidence type="ECO:0000259" key="6">
    <source>
        <dbReference type="Pfam" id="PF00350"/>
    </source>
</evidence>
<dbReference type="PANTHER" id="PTHR10465:SF0">
    <property type="entry name" value="SARCALUMENIN"/>
    <property type="match status" value="1"/>
</dbReference>
<protein>
    <submittedName>
        <fullName evidence="7">Small GTP-binding protein</fullName>
    </submittedName>
</protein>
<evidence type="ECO:0000256" key="5">
    <source>
        <dbReference type="ARBA" id="ARBA00023136"/>
    </source>
</evidence>
<proteinExistence type="predicted"/>
<evidence type="ECO:0000256" key="1">
    <source>
        <dbReference type="ARBA" id="ARBA00004370"/>
    </source>
</evidence>
<dbReference type="Gene3D" id="3.40.50.300">
    <property type="entry name" value="P-loop containing nucleotide triphosphate hydrolases"/>
    <property type="match status" value="1"/>
</dbReference>
<evidence type="ECO:0000313" key="7">
    <source>
        <dbReference type="EMBL" id="MBB3155037.1"/>
    </source>
</evidence>
<dbReference type="InterPro" id="IPR027094">
    <property type="entry name" value="Mitofusin_fam"/>
</dbReference>
<dbReference type="InterPro" id="IPR045063">
    <property type="entry name" value="Dynamin_N"/>
</dbReference>
<keyword evidence="3" id="KW-0378">Hydrolase</keyword>
<dbReference type="Proteomes" id="UP000518605">
    <property type="component" value="Unassembled WGS sequence"/>
</dbReference>
<dbReference type="EMBL" id="JACHXW010000021">
    <property type="protein sequence ID" value="MBB3155037.1"/>
    <property type="molecule type" value="Genomic_DNA"/>
</dbReference>
<name>A0A7W5GDH0_9BACL</name>